<organism evidence="1">
    <name type="scientific">viral metagenome</name>
    <dbReference type="NCBI Taxonomy" id="1070528"/>
    <lineage>
        <taxon>unclassified sequences</taxon>
        <taxon>metagenomes</taxon>
        <taxon>organismal metagenomes</taxon>
    </lineage>
</organism>
<dbReference type="AlphaFoldDB" id="A0A6C0II27"/>
<name>A0A6C0II27_9ZZZZ</name>
<proteinExistence type="predicted"/>
<sequence>MDASKITELLQKQNTRYINRSKPVDASTMIWMNQIQSSKYIKGVATCTGLQNNNVPTQAVCSDENGNCSYGNGKQMTLTTGSTKRYPSVFAGAAGSASEIYSSEKIMLQQAGRNLCAGMIVDQDAYTVLPTCFAVNTNGPTSTTPTPTVNNGDTNPYLPPFDTYYKYKNPSALNSAPLPDQNLKHFVQPCCP</sequence>
<reference evidence="1" key="1">
    <citation type="journal article" date="2020" name="Nature">
        <title>Giant virus diversity and host interactions through global metagenomics.</title>
        <authorList>
            <person name="Schulz F."/>
            <person name="Roux S."/>
            <person name="Paez-Espino D."/>
            <person name="Jungbluth S."/>
            <person name="Walsh D.A."/>
            <person name="Denef V.J."/>
            <person name="McMahon K.D."/>
            <person name="Konstantinidis K.T."/>
            <person name="Eloe-Fadrosh E.A."/>
            <person name="Kyrpides N.C."/>
            <person name="Woyke T."/>
        </authorList>
    </citation>
    <scope>NUCLEOTIDE SEQUENCE</scope>
    <source>
        <strain evidence="1">GVMAG-M-3300023184-88</strain>
    </source>
</reference>
<evidence type="ECO:0000313" key="1">
    <source>
        <dbReference type="EMBL" id="QHT92449.1"/>
    </source>
</evidence>
<protein>
    <submittedName>
        <fullName evidence="1">Uncharacterized protein</fullName>
    </submittedName>
</protein>
<accession>A0A6C0II27</accession>
<dbReference type="EMBL" id="MN740184">
    <property type="protein sequence ID" value="QHT92449.1"/>
    <property type="molecule type" value="Genomic_DNA"/>
</dbReference>